<dbReference type="Proteomes" id="UP000309133">
    <property type="component" value="Unassembled WGS sequence"/>
</dbReference>
<dbReference type="AlphaFoldDB" id="A0A4S4FJZ3"/>
<reference evidence="2 4" key="1">
    <citation type="submission" date="2019-04" db="EMBL/GenBank/DDBJ databases">
        <authorList>
            <person name="Jiang L."/>
        </authorList>
    </citation>
    <scope>NUCLEOTIDE SEQUENCE [LARGE SCALE GENOMIC DNA]</scope>
    <source>
        <strain evidence="2 4">YIM 131853</strain>
    </source>
</reference>
<protein>
    <submittedName>
        <fullName evidence="2">Uncharacterized protein</fullName>
    </submittedName>
</protein>
<dbReference type="EMBL" id="SSSM01000003">
    <property type="protein sequence ID" value="THG31927.1"/>
    <property type="molecule type" value="Genomic_DNA"/>
</dbReference>
<evidence type="ECO:0000313" key="4">
    <source>
        <dbReference type="Proteomes" id="UP000309133"/>
    </source>
</evidence>
<name>A0A4S4FJZ3_9MICO</name>
<evidence type="ECO:0000256" key="1">
    <source>
        <dbReference type="SAM" id="Phobius"/>
    </source>
</evidence>
<feature type="transmembrane region" description="Helical" evidence="1">
    <location>
        <begin position="34"/>
        <end position="53"/>
    </location>
</feature>
<gene>
    <name evidence="3" type="ORF">E6C64_07745</name>
    <name evidence="2" type="ORF">E6C64_08600</name>
</gene>
<comment type="caution">
    <text evidence="2">The sequence shown here is derived from an EMBL/GenBank/DDBJ whole genome shotgun (WGS) entry which is preliminary data.</text>
</comment>
<organism evidence="2 4">
    <name type="scientific">Naasia lichenicola</name>
    <dbReference type="NCBI Taxonomy" id="2565933"/>
    <lineage>
        <taxon>Bacteria</taxon>
        <taxon>Bacillati</taxon>
        <taxon>Actinomycetota</taxon>
        <taxon>Actinomycetes</taxon>
        <taxon>Micrococcales</taxon>
        <taxon>Microbacteriaceae</taxon>
        <taxon>Naasia</taxon>
    </lineage>
</organism>
<keyword evidence="1" id="KW-0472">Membrane</keyword>
<sequence length="135" mass="14516">MSDDQPHPVRKRVSTAARWLTDESFWKDVTTRTMAGLIVVFVAWGVGVASGALSSVEGQHAFSNVLQLVFIFIGAVFAVYLVRRGTDSTLRTRVLGTIFVVCGALVFIVTGLLVLDFVAREIVGSPIGGFGNVSQ</sequence>
<keyword evidence="1" id="KW-1133">Transmembrane helix</keyword>
<accession>A0A4S4FJZ3</accession>
<keyword evidence="4" id="KW-1185">Reference proteome</keyword>
<feature type="transmembrane region" description="Helical" evidence="1">
    <location>
        <begin position="65"/>
        <end position="82"/>
    </location>
</feature>
<dbReference type="EMBL" id="SSSM01000004">
    <property type="protein sequence ID" value="THG30690.1"/>
    <property type="molecule type" value="Genomic_DNA"/>
</dbReference>
<feature type="transmembrane region" description="Helical" evidence="1">
    <location>
        <begin position="94"/>
        <end position="115"/>
    </location>
</feature>
<proteinExistence type="predicted"/>
<dbReference type="OrthoDB" id="5196356at2"/>
<evidence type="ECO:0000313" key="3">
    <source>
        <dbReference type="EMBL" id="THG31927.1"/>
    </source>
</evidence>
<keyword evidence="1" id="KW-0812">Transmembrane</keyword>
<evidence type="ECO:0000313" key="2">
    <source>
        <dbReference type="EMBL" id="THG30690.1"/>
    </source>
</evidence>
<dbReference type="RefSeq" id="WP_136427047.1">
    <property type="nucleotide sequence ID" value="NZ_SSSM01000003.1"/>
</dbReference>